<dbReference type="Pfam" id="PF21983">
    <property type="entry name" value="NikA-like"/>
    <property type="match status" value="1"/>
</dbReference>
<proteinExistence type="predicted"/>
<dbReference type="InterPro" id="IPR053842">
    <property type="entry name" value="NikA-like"/>
</dbReference>
<accession>A0A4R2KMY8</accession>
<evidence type="ECO:0000313" key="2">
    <source>
        <dbReference type="Proteomes" id="UP000294919"/>
    </source>
</evidence>
<protein>
    <submittedName>
        <fullName evidence="1">Mobilization protein MobC</fullName>
    </submittedName>
</protein>
<evidence type="ECO:0000313" key="1">
    <source>
        <dbReference type="EMBL" id="TCO72146.1"/>
    </source>
</evidence>
<comment type="caution">
    <text evidence="1">The sequence shown here is derived from an EMBL/GenBank/DDBJ whole genome shotgun (WGS) entry which is preliminary data.</text>
</comment>
<gene>
    <name evidence="1" type="ORF">EV214_1199</name>
</gene>
<dbReference type="OrthoDB" id="1645362at2"/>
<dbReference type="AlphaFoldDB" id="A0A4R2KMY8"/>
<dbReference type="EMBL" id="SLWV01000019">
    <property type="protein sequence ID" value="TCO72146.1"/>
    <property type="molecule type" value="Genomic_DNA"/>
</dbReference>
<name>A0A4R2KMY8_9FIRM</name>
<reference evidence="1 2" key="1">
    <citation type="submission" date="2019-03" db="EMBL/GenBank/DDBJ databases">
        <title>Genomic Encyclopedia of Type Strains, Phase IV (KMG-IV): sequencing the most valuable type-strain genomes for metagenomic binning, comparative biology and taxonomic classification.</title>
        <authorList>
            <person name="Goeker M."/>
        </authorList>
    </citation>
    <scope>NUCLEOTIDE SEQUENCE [LARGE SCALE GENOMIC DNA]</scope>
    <source>
        <strain evidence="1 2">DSM 102940</strain>
    </source>
</reference>
<keyword evidence="2" id="KW-1185">Reference proteome</keyword>
<dbReference type="Proteomes" id="UP000294919">
    <property type="component" value="Unassembled WGS sequence"/>
</dbReference>
<organism evidence="1 2">
    <name type="scientific">Marinisporobacter balticus</name>
    <dbReference type="NCBI Taxonomy" id="2018667"/>
    <lineage>
        <taxon>Bacteria</taxon>
        <taxon>Bacillati</taxon>
        <taxon>Bacillota</taxon>
        <taxon>Clostridia</taxon>
        <taxon>Peptostreptococcales</taxon>
        <taxon>Thermotaleaceae</taxon>
        <taxon>Marinisporobacter</taxon>
    </lineage>
</organism>
<sequence>MRTRDKQVNIRMTKKEYQQIKKKADRVKLNMSAYIIKSACDKRITIIDDFRNFHTQLTKIGNNLNQLTILCHQGKTTSPNLEEVRKSLNDIYEAVVTVLKKYH</sequence>